<dbReference type="EMBL" id="QLLM01000008">
    <property type="protein sequence ID" value="RAJ04648.1"/>
    <property type="molecule type" value="Genomic_DNA"/>
</dbReference>
<dbReference type="AlphaFoldDB" id="A0AAX1PHS7"/>
<reference evidence="1 2" key="1">
    <citation type="submission" date="2018-06" db="EMBL/GenBank/DDBJ databases">
        <title>Freshwater and sediment microbial communities from various areas in North America, analyzing microbe dynamics in response to fracking.</title>
        <authorList>
            <person name="Lamendella R."/>
        </authorList>
    </citation>
    <scope>NUCLEOTIDE SEQUENCE [LARGE SCALE GENOMIC DNA]</scope>
    <source>
        <strain evidence="1 2">17</strain>
    </source>
</reference>
<dbReference type="Proteomes" id="UP000249422">
    <property type="component" value="Unassembled WGS sequence"/>
</dbReference>
<protein>
    <submittedName>
        <fullName evidence="1">Uncharacterized protein</fullName>
    </submittedName>
</protein>
<sequence length="30" mass="3606">MDLDHDDNKEISQIKFYFSISFLSLVKQLM</sequence>
<evidence type="ECO:0000313" key="2">
    <source>
        <dbReference type="Proteomes" id="UP000249422"/>
    </source>
</evidence>
<evidence type="ECO:0000313" key="1">
    <source>
        <dbReference type="EMBL" id="RAJ04648.1"/>
    </source>
</evidence>
<accession>A0AAX1PHS7</accession>
<comment type="caution">
    <text evidence="1">The sequence shown here is derived from an EMBL/GenBank/DDBJ whole genome shotgun (WGS) entry which is preliminary data.</text>
</comment>
<name>A0AAX1PHS7_AERSA</name>
<gene>
    <name evidence="1" type="ORF">DEU50_10829</name>
</gene>
<organism evidence="1 2">
    <name type="scientific">Aeromonas salmonicida</name>
    <dbReference type="NCBI Taxonomy" id="645"/>
    <lineage>
        <taxon>Bacteria</taxon>
        <taxon>Pseudomonadati</taxon>
        <taxon>Pseudomonadota</taxon>
        <taxon>Gammaproteobacteria</taxon>
        <taxon>Aeromonadales</taxon>
        <taxon>Aeromonadaceae</taxon>
        <taxon>Aeromonas</taxon>
    </lineage>
</organism>
<proteinExistence type="predicted"/>